<dbReference type="EMBL" id="BBMS01000040">
    <property type="protein sequence ID" value="GAL28264.1"/>
    <property type="molecule type" value="Genomic_DNA"/>
</dbReference>
<sequence length="120" mass="13456">MHISPNDNRSYRYLTLNNELRVLLIQDEQAQKSAAALAVNVGHFDDPSDREGLAHYLEHMLFLGTEKYPKVGEFQSFISNMVAAITLGQVPSTPAISLISTRMHLKKARSFQSVFHCAPI</sequence>
<evidence type="ECO:0000256" key="7">
    <source>
        <dbReference type="ARBA" id="ARBA00023049"/>
    </source>
</evidence>
<evidence type="ECO:0000256" key="4">
    <source>
        <dbReference type="ARBA" id="ARBA00022723"/>
    </source>
</evidence>
<keyword evidence="3 9" id="KW-0645">Protease</keyword>
<organism evidence="9 10">
    <name type="scientific">Vibrio variabilis</name>
    <dbReference type="NCBI Taxonomy" id="990271"/>
    <lineage>
        <taxon>Bacteria</taxon>
        <taxon>Pseudomonadati</taxon>
        <taxon>Pseudomonadota</taxon>
        <taxon>Gammaproteobacteria</taxon>
        <taxon>Vibrionales</taxon>
        <taxon>Vibrionaceae</taxon>
        <taxon>Vibrio</taxon>
    </lineage>
</organism>
<evidence type="ECO:0000256" key="1">
    <source>
        <dbReference type="ARBA" id="ARBA00001947"/>
    </source>
</evidence>
<dbReference type="InterPro" id="IPR001431">
    <property type="entry name" value="Pept_M16_Zn_BS"/>
</dbReference>
<dbReference type="InterPro" id="IPR011765">
    <property type="entry name" value="Pept_M16_N"/>
</dbReference>
<comment type="similarity">
    <text evidence="2">Belongs to the peptidase M16 family.</text>
</comment>
<dbReference type="SUPFAM" id="SSF63411">
    <property type="entry name" value="LuxS/MPP-like metallohydrolase"/>
    <property type="match status" value="1"/>
</dbReference>
<keyword evidence="4" id="KW-0479">Metal-binding</keyword>
<evidence type="ECO:0000259" key="8">
    <source>
        <dbReference type="Pfam" id="PF00675"/>
    </source>
</evidence>
<dbReference type="EC" id="3.4.24.55" evidence="9"/>
<reference evidence="10" key="2">
    <citation type="submission" date="2014-09" db="EMBL/GenBank/DDBJ databases">
        <authorList>
            <consortium name="NBRP consortium"/>
            <person name="Sawabe T."/>
            <person name="Meirelles P."/>
            <person name="Nakanishi M."/>
            <person name="Sayaka M."/>
            <person name="Hattori M."/>
            <person name="Ohkuma M."/>
        </authorList>
    </citation>
    <scope>NUCLEOTIDE SEQUENCE [LARGE SCALE GENOMIC DNA]</scope>
    <source>
        <strain evidence="10">JCM 19239</strain>
    </source>
</reference>
<keyword evidence="6" id="KW-0862">Zinc</keyword>
<evidence type="ECO:0000256" key="2">
    <source>
        <dbReference type="ARBA" id="ARBA00007261"/>
    </source>
</evidence>
<gene>
    <name evidence="9" type="ORF">JCM19239_4429</name>
</gene>
<name>A0ABQ0JHN3_9VIBR</name>
<protein>
    <submittedName>
        <fullName evidence="9">Protease III</fullName>
        <ecNumber evidence="9">3.4.24.55</ecNumber>
    </submittedName>
</protein>
<dbReference type="PANTHER" id="PTHR43690">
    <property type="entry name" value="NARDILYSIN"/>
    <property type="match status" value="1"/>
</dbReference>
<dbReference type="InterPro" id="IPR050626">
    <property type="entry name" value="Peptidase_M16"/>
</dbReference>
<accession>A0ABQ0JHN3</accession>
<comment type="cofactor">
    <cofactor evidence="1">
        <name>Zn(2+)</name>
        <dbReference type="ChEBI" id="CHEBI:29105"/>
    </cofactor>
</comment>
<dbReference type="GO" id="GO:0006508">
    <property type="term" value="P:proteolysis"/>
    <property type="evidence" value="ECO:0007669"/>
    <property type="project" value="UniProtKB-KW"/>
</dbReference>
<dbReference type="PANTHER" id="PTHR43690:SF18">
    <property type="entry name" value="INSULIN-DEGRADING ENZYME-RELATED"/>
    <property type="match status" value="1"/>
</dbReference>
<keyword evidence="5 9" id="KW-0378">Hydrolase</keyword>
<comment type="caution">
    <text evidence="9">The sequence shown here is derived from an EMBL/GenBank/DDBJ whole genome shotgun (WGS) entry which is preliminary data.</text>
</comment>
<dbReference type="Pfam" id="PF00675">
    <property type="entry name" value="Peptidase_M16"/>
    <property type="match status" value="1"/>
</dbReference>
<dbReference type="Gene3D" id="3.30.830.10">
    <property type="entry name" value="Metalloenzyme, LuxS/M16 peptidase-like"/>
    <property type="match status" value="1"/>
</dbReference>
<dbReference type="PROSITE" id="PS00143">
    <property type="entry name" value="INSULINASE"/>
    <property type="match status" value="1"/>
</dbReference>
<feature type="domain" description="Peptidase M16 N-terminal" evidence="8">
    <location>
        <begin position="21"/>
        <end position="81"/>
    </location>
</feature>
<dbReference type="GO" id="GO:0004222">
    <property type="term" value="F:metalloendopeptidase activity"/>
    <property type="evidence" value="ECO:0007669"/>
    <property type="project" value="UniProtKB-EC"/>
</dbReference>
<dbReference type="InterPro" id="IPR011249">
    <property type="entry name" value="Metalloenz_LuxS/M16"/>
</dbReference>
<keyword evidence="10" id="KW-1185">Reference proteome</keyword>
<evidence type="ECO:0000256" key="3">
    <source>
        <dbReference type="ARBA" id="ARBA00022670"/>
    </source>
</evidence>
<keyword evidence="7" id="KW-0482">Metalloprotease</keyword>
<reference evidence="10" key="1">
    <citation type="submission" date="2014-09" db="EMBL/GenBank/DDBJ databases">
        <title>Vibrio variabilis JCM 19239. (C206) whole genome shotgun sequence.</title>
        <authorList>
            <person name="Sawabe T."/>
            <person name="Meirelles P."/>
            <person name="Nakanishi M."/>
            <person name="Sayaka M."/>
            <person name="Hattori M."/>
            <person name="Ohkuma M."/>
        </authorList>
    </citation>
    <scope>NUCLEOTIDE SEQUENCE [LARGE SCALE GENOMIC DNA]</scope>
    <source>
        <strain evidence="10">JCM 19239</strain>
    </source>
</reference>
<dbReference type="Proteomes" id="UP000029223">
    <property type="component" value="Unassembled WGS sequence"/>
</dbReference>
<evidence type="ECO:0000313" key="10">
    <source>
        <dbReference type="Proteomes" id="UP000029223"/>
    </source>
</evidence>
<proteinExistence type="inferred from homology"/>
<evidence type="ECO:0000256" key="6">
    <source>
        <dbReference type="ARBA" id="ARBA00022833"/>
    </source>
</evidence>
<evidence type="ECO:0000313" key="9">
    <source>
        <dbReference type="EMBL" id="GAL28264.1"/>
    </source>
</evidence>
<evidence type="ECO:0000256" key="5">
    <source>
        <dbReference type="ARBA" id="ARBA00022801"/>
    </source>
</evidence>